<evidence type="ECO:0000256" key="1">
    <source>
        <dbReference type="ARBA" id="ARBA00022514"/>
    </source>
</evidence>
<proteinExistence type="predicted"/>
<dbReference type="Ensembl" id="ENSNMLT00000007059.1">
    <property type="protein sequence ID" value="ENSNMLP00000006161.1"/>
    <property type="gene ID" value="ENSNMLG00000004503.1"/>
</dbReference>
<dbReference type="CDD" id="cd00169">
    <property type="entry name" value="Chemokine"/>
    <property type="match status" value="1"/>
</dbReference>
<dbReference type="GO" id="GO:0006955">
    <property type="term" value="P:immune response"/>
    <property type="evidence" value="ECO:0007669"/>
    <property type="project" value="InterPro"/>
</dbReference>
<dbReference type="Proteomes" id="UP000694523">
    <property type="component" value="Unplaced"/>
</dbReference>
<evidence type="ECO:0000259" key="3">
    <source>
        <dbReference type="SMART" id="SM00199"/>
    </source>
</evidence>
<dbReference type="PANTHER" id="PTHR12015">
    <property type="entry name" value="SMALL INDUCIBLE CYTOKINE A"/>
    <property type="match status" value="1"/>
</dbReference>
<keyword evidence="1" id="KW-0202">Cytokine</keyword>
<evidence type="ECO:0000256" key="2">
    <source>
        <dbReference type="SAM" id="SignalP"/>
    </source>
</evidence>
<name>A0A8C6SH34_9GOBI</name>
<evidence type="ECO:0000313" key="5">
    <source>
        <dbReference type="Proteomes" id="UP000694523"/>
    </source>
</evidence>
<dbReference type="SUPFAM" id="SSF54117">
    <property type="entry name" value="Interleukin 8-like chemokines"/>
    <property type="match status" value="1"/>
</dbReference>
<keyword evidence="5" id="KW-1185">Reference proteome</keyword>
<dbReference type="GO" id="GO:0005615">
    <property type="term" value="C:extracellular space"/>
    <property type="evidence" value="ECO:0007669"/>
    <property type="project" value="UniProtKB-KW"/>
</dbReference>
<dbReference type="Gene3D" id="2.40.50.40">
    <property type="match status" value="1"/>
</dbReference>
<dbReference type="InterPro" id="IPR039809">
    <property type="entry name" value="Chemokine_b/g/d"/>
</dbReference>
<accession>A0A8C6SH34</accession>
<feature type="chain" id="PRO_5034990074" evidence="2">
    <location>
        <begin position="21"/>
        <end position="100"/>
    </location>
</feature>
<dbReference type="Pfam" id="PF00048">
    <property type="entry name" value="IL8"/>
    <property type="match status" value="1"/>
</dbReference>
<evidence type="ECO:0000313" key="4">
    <source>
        <dbReference type="Ensembl" id="ENSNMLP00000006161.1"/>
    </source>
</evidence>
<keyword evidence="2" id="KW-0732">Signal</keyword>
<dbReference type="SMART" id="SM00199">
    <property type="entry name" value="SCY"/>
    <property type="match status" value="1"/>
</dbReference>
<reference evidence="4" key="2">
    <citation type="submission" date="2025-09" db="UniProtKB">
        <authorList>
            <consortium name="Ensembl"/>
        </authorList>
    </citation>
    <scope>IDENTIFICATION</scope>
</reference>
<sequence length="100" mass="11324">MKVQVVILLLLLTCLCLSTAQGSFGNCCLGYVRKMRSSMKRHIEHYRMQETDGDCNIRAVVLLMKKRAGQAKPRTICANPKDNWVQGVMKNVDRKNGIIN</sequence>
<dbReference type="AlphaFoldDB" id="A0A8C6SH34"/>
<dbReference type="PANTHER" id="PTHR12015:SF186">
    <property type="entry name" value="C-C MOTIF CHEMOKINE 21-LIKE-RELATED"/>
    <property type="match status" value="1"/>
</dbReference>
<organism evidence="4 5">
    <name type="scientific">Neogobius melanostomus</name>
    <name type="common">round goby</name>
    <dbReference type="NCBI Taxonomy" id="47308"/>
    <lineage>
        <taxon>Eukaryota</taxon>
        <taxon>Metazoa</taxon>
        <taxon>Chordata</taxon>
        <taxon>Craniata</taxon>
        <taxon>Vertebrata</taxon>
        <taxon>Euteleostomi</taxon>
        <taxon>Actinopterygii</taxon>
        <taxon>Neopterygii</taxon>
        <taxon>Teleostei</taxon>
        <taxon>Neoteleostei</taxon>
        <taxon>Acanthomorphata</taxon>
        <taxon>Gobiaria</taxon>
        <taxon>Gobiiformes</taxon>
        <taxon>Gobioidei</taxon>
        <taxon>Gobiidae</taxon>
        <taxon>Benthophilinae</taxon>
        <taxon>Neogobiini</taxon>
        <taxon>Neogobius</taxon>
    </lineage>
</organism>
<protein>
    <submittedName>
        <fullName evidence="4">Chemokine (C-C motif) ligand 25b</fullName>
    </submittedName>
</protein>
<reference evidence="4" key="1">
    <citation type="submission" date="2025-08" db="UniProtKB">
        <authorList>
            <consortium name="Ensembl"/>
        </authorList>
    </citation>
    <scope>IDENTIFICATION</scope>
</reference>
<feature type="signal peptide" evidence="2">
    <location>
        <begin position="1"/>
        <end position="20"/>
    </location>
</feature>
<feature type="domain" description="Chemokine interleukin-8-like" evidence="3">
    <location>
        <begin position="24"/>
        <end position="92"/>
    </location>
</feature>
<dbReference type="InterPro" id="IPR036048">
    <property type="entry name" value="Interleukin_8-like_sf"/>
</dbReference>
<dbReference type="GO" id="GO:0008009">
    <property type="term" value="F:chemokine activity"/>
    <property type="evidence" value="ECO:0007669"/>
    <property type="project" value="InterPro"/>
</dbReference>
<dbReference type="InterPro" id="IPR001811">
    <property type="entry name" value="Chemokine_IL8-like_dom"/>
</dbReference>